<organism evidence="9 10">
    <name type="scientific">Streptomyces shenzhenensis</name>
    <dbReference type="NCBI Taxonomy" id="943815"/>
    <lineage>
        <taxon>Bacteria</taxon>
        <taxon>Bacillati</taxon>
        <taxon>Actinomycetota</taxon>
        <taxon>Actinomycetes</taxon>
        <taxon>Kitasatosporales</taxon>
        <taxon>Streptomycetaceae</taxon>
        <taxon>Streptomyces</taxon>
    </lineage>
</organism>
<dbReference type="OrthoDB" id="8878955at2"/>
<evidence type="ECO:0000256" key="2">
    <source>
        <dbReference type="ARBA" id="ARBA00022448"/>
    </source>
</evidence>
<dbReference type="PANTHER" id="PTHR42718">
    <property type="entry name" value="MAJOR FACILITATOR SUPERFAMILY MULTIDRUG TRANSPORTER MFSC"/>
    <property type="match status" value="1"/>
</dbReference>
<keyword evidence="5 7" id="KW-0472">Membrane</keyword>
<evidence type="ECO:0000256" key="5">
    <source>
        <dbReference type="ARBA" id="ARBA00023136"/>
    </source>
</evidence>
<keyword evidence="3 7" id="KW-0812">Transmembrane</keyword>
<dbReference type="InterPro" id="IPR036259">
    <property type="entry name" value="MFS_trans_sf"/>
</dbReference>
<keyword evidence="6" id="KW-0046">Antibiotic resistance</keyword>
<feature type="transmembrane region" description="Helical" evidence="7">
    <location>
        <begin position="443"/>
        <end position="464"/>
    </location>
</feature>
<evidence type="ECO:0000256" key="1">
    <source>
        <dbReference type="ARBA" id="ARBA00004651"/>
    </source>
</evidence>
<dbReference type="GO" id="GO:0005886">
    <property type="term" value="C:plasma membrane"/>
    <property type="evidence" value="ECO:0007669"/>
    <property type="project" value="UniProtKB-SubCell"/>
</dbReference>
<dbReference type="InterPro" id="IPR011701">
    <property type="entry name" value="MFS"/>
</dbReference>
<evidence type="ECO:0000256" key="7">
    <source>
        <dbReference type="SAM" id="Phobius"/>
    </source>
</evidence>
<sequence>MSSHQTIRDSVRPPRPIPVIIAVLILADVVSAFESSMMFNALPRIITDFRTTPVDASWVLTAFVLVAAASAAVCGRLGDIYGRRNVIIALLLISMVGSIVSVSTGTLTGVIIGRAVQGVSGGILPLCFGMARETLPEKYVPVATAMIAGAAMLAAASGNIIAGALIDNLSWHYIFVVAAVVALVSAAACCLLPRSTVLADTRRVSWLGSVLFAPAIALVLYGVNETPSWGWIDARTIGCVVGGLLLLLLWALREQRTENPMINLRLFAERKLTLTMLATAALAIGPLGATGFLLQIIMQTPEDAPVGLGLSATDAGWVSFCIAIFGFLLSPVSGRIASRAGARRSLIIGSAFGVLNAVALALLYSSLAGLIFSTVFLTVATSFILSSLPTLVIEEAPAENTSEATGLNVVVRTAFTGVGTSLTTLLLSMSLVAGTSFSTRSAYLSVFVLIGVCCLVALALAFLIRPGLRSAAVPAAMASRA</sequence>
<feature type="transmembrane region" description="Helical" evidence="7">
    <location>
        <begin position="370"/>
        <end position="393"/>
    </location>
</feature>
<evidence type="ECO:0000313" key="9">
    <source>
        <dbReference type="EMBL" id="RMB85122.1"/>
    </source>
</evidence>
<dbReference type="InterPro" id="IPR020846">
    <property type="entry name" value="MFS_dom"/>
</dbReference>
<comment type="subcellular location">
    <subcellularLocation>
        <location evidence="1">Cell membrane</location>
        <topology evidence="1">Multi-pass membrane protein</topology>
    </subcellularLocation>
</comment>
<dbReference type="Gene3D" id="1.20.1250.20">
    <property type="entry name" value="MFS general substrate transporter like domains"/>
    <property type="match status" value="2"/>
</dbReference>
<reference evidence="9 10" key="1">
    <citation type="submission" date="2017-11" db="EMBL/GenBank/DDBJ databases">
        <title>Draft genome of actinobacteria isolated from guarana (Paullinia cupana (Mart.) Ducke.</title>
        <authorList>
            <person name="Siqueira K.A."/>
            <person name="Liotti R.G."/>
            <person name="Mendes T.A.O."/>
            <person name="Soares M.A."/>
        </authorList>
    </citation>
    <scope>NUCLEOTIDE SEQUENCE [LARGE SCALE GENOMIC DNA]</scope>
    <source>
        <strain evidence="9 10">193</strain>
    </source>
</reference>
<feature type="transmembrane region" description="Helical" evidence="7">
    <location>
        <begin position="414"/>
        <end position="437"/>
    </location>
</feature>
<dbReference type="AlphaFoldDB" id="A0A3M0I9S8"/>
<dbReference type="PANTHER" id="PTHR42718:SF9">
    <property type="entry name" value="MAJOR FACILITATOR SUPERFAMILY MULTIDRUG TRANSPORTER MFSC"/>
    <property type="match status" value="1"/>
</dbReference>
<evidence type="ECO:0000256" key="4">
    <source>
        <dbReference type="ARBA" id="ARBA00022989"/>
    </source>
</evidence>
<dbReference type="Pfam" id="PF07690">
    <property type="entry name" value="MFS_1"/>
    <property type="match status" value="1"/>
</dbReference>
<proteinExistence type="predicted"/>
<feature type="transmembrane region" description="Helical" evidence="7">
    <location>
        <begin position="346"/>
        <end position="364"/>
    </location>
</feature>
<dbReference type="PROSITE" id="PS50850">
    <property type="entry name" value="MFS"/>
    <property type="match status" value="1"/>
</dbReference>
<feature type="domain" description="Major facilitator superfamily (MFS) profile" evidence="8">
    <location>
        <begin position="20"/>
        <end position="469"/>
    </location>
</feature>
<feature type="transmembrane region" description="Helical" evidence="7">
    <location>
        <begin position="56"/>
        <end position="74"/>
    </location>
</feature>
<keyword evidence="2" id="KW-0813">Transport</keyword>
<accession>A0A3M0I9S8</accession>
<feature type="transmembrane region" description="Helical" evidence="7">
    <location>
        <begin position="172"/>
        <end position="192"/>
    </location>
</feature>
<gene>
    <name evidence="9" type="ORF">CTZ28_16060</name>
</gene>
<dbReference type="EMBL" id="PENI01000008">
    <property type="protein sequence ID" value="RMB85122.1"/>
    <property type="molecule type" value="Genomic_DNA"/>
</dbReference>
<keyword evidence="10" id="KW-1185">Reference proteome</keyword>
<feature type="transmembrane region" description="Helical" evidence="7">
    <location>
        <begin position="111"/>
        <end position="131"/>
    </location>
</feature>
<evidence type="ECO:0000256" key="3">
    <source>
        <dbReference type="ARBA" id="ARBA00022692"/>
    </source>
</evidence>
<dbReference type="Proteomes" id="UP000270471">
    <property type="component" value="Unassembled WGS sequence"/>
</dbReference>
<feature type="transmembrane region" description="Helical" evidence="7">
    <location>
        <begin position="229"/>
        <end position="252"/>
    </location>
</feature>
<keyword evidence="4 7" id="KW-1133">Transmembrane helix</keyword>
<feature type="transmembrane region" description="Helical" evidence="7">
    <location>
        <begin position="272"/>
        <end position="297"/>
    </location>
</feature>
<name>A0A3M0I9S8_9ACTN</name>
<protein>
    <submittedName>
        <fullName evidence="9">MFS transporter</fullName>
    </submittedName>
</protein>
<dbReference type="GO" id="GO:0022857">
    <property type="term" value="F:transmembrane transporter activity"/>
    <property type="evidence" value="ECO:0007669"/>
    <property type="project" value="InterPro"/>
</dbReference>
<evidence type="ECO:0000259" key="8">
    <source>
        <dbReference type="PROSITE" id="PS50850"/>
    </source>
</evidence>
<dbReference type="GO" id="GO:0046677">
    <property type="term" value="P:response to antibiotic"/>
    <property type="evidence" value="ECO:0007669"/>
    <property type="project" value="UniProtKB-KW"/>
</dbReference>
<dbReference type="RefSeq" id="WP_121890097.1">
    <property type="nucleotide sequence ID" value="NZ_PENI01000008.1"/>
</dbReference>
<feature type="transmembrane region" description="Helical" evidence="7">
    <location>
        <begin position="86"/>
        <end position="105"/>
    </location>
</feature>
<comment type="caution">
    <text evidence="9">The sequence shown here is derived from an EMBL/GenBank/DDBJ whole genome shotgun (WGS) entry which is preliminary data.</text>
</comment>
<evidence type="ECO:0000256" key="6">
    <source>
        <dbReference type="ARBA" id="ARBA00023251"/>
    </source>
</evidence>
<feature type="transmembrane region" description="Helical" evidence="7">
    <location>
        <begin position="317"/>
        <end position="334"/>
    </location>
</feature>
<evidence type="ECO:0000313" key="10">
    <source>
        <dbReference type="Proteomes" id="UP000270471"/>
    </source>
</evidence>
<feature type="transmembrane region" description="Helical" evidence="7">
    <location>
        <begin position="143"/>
        <end position="166"/>
    </location>
</feature>
<feature type="transmembrane region" description="Helical" evidence="7">
    <location>
        <begin position="204"/>
        <end position="223"/>
    </location>
</feature>
<dbReference type="SUPFAM" id="SSF103473">
    <property type="entry name" value="MFS general substrate transporter"/>
    <property type="match status" value="2"/>
</dbReference>